<feature type="domain" description="Intradiol ring-cleavage dioxygenases" evidence="4">
    <location>
        <begin position="103"/>
        <end position="131"/>
    </location>
</feature>
<keyword evidence="3" id="KW-0560">Oxidoreductase</keyword>
<dbReference type="Gene3D" id="2.60.130.10">
    <property type="entry name" value="Aromatic compound dioxygenase"/>
    <property type="match status" value="1"/>
</dbReference>
<dbReference type="Pfam" id="PF00775">
    <property type="entry name" value="Dioxygenase_C"/>
    <property type="match status" value="1"/>
</dbReference>
<dbReference type="CDD" id="cd03459">
    <property type="entry name" value="3_4-PCD"/>
    <property type="match status" value="1"/>
</dbReference>
<dbReference type="HOGENOM" id="CLU_027719_5_2_6"/>
<evidence type="ECO:0000313" key="5">
    <source>
        <dbReference type="EMBL" id="ABP83244.1"/>
    </source>
</evidence>
<dbReference type="InterPro" id="IPR000627">
    <property type="entry name" value="Intradiol_dOase_C"/>
</dbReference>
<dbReference type="KEGG" id="pmy:Pmen_0474"/>
<evidence type="ECO:0000256" key="3">
    <source>
        <dbReference type="ARBA" id="ARBA00023002"/>
    </source>
</evidence>
<sequence>MGRPQPFGQRLIARQRHRLRPRWPLRRRTRAVEESTMSSRRHLLLAAGGALLASPSLVLAERLLTPRQTLGPFYPDQLPLDNDNDLVQVEGRAEEARGIRVQLHGSILDAGGRPLAGALVEIWQVDANGIYLHSRGGDRQRLDPGFQGYGRFVTEADGRYGFRTIRPVSYPGRTPHIHLAVTLPGMPRFATQCYIRGEPGNQRDGLLNAIRDPRLRELLIVPFVPVSGQVNQQIARFDVVLGVTPAS</sequence>
<reference evidence="5" key="1">
    <citation type="submission" date="2007-04" db="EMBL/GenBank/DDBJ databases">
        <title>Complete sequence of Pseudomonas mendocina ymp.</title>
        <authorList>
            <consortium name="US DOE Joint Genome Institute"/>
            <person name="Copeland A."/>
            <person name="Lucas S."/>
            <person name="Lapidus A."/>
            <person name="Barry K."/>
            <person name="Glavina del Rio T."/>
            <person name="Dalin E."/>
            <person name="Tice H."/>
            <person name="Pitluck S."/>
            <person name="Kiss H."/>
            <person name="Brettin T."/>
            <person name="Detter J.C."/>
            <person name="Bruce D."/>
            <person name="Han C."/>
            <person name="Schmutz J."/>
            <person name="Larimer F."/>
            <person name="Land M."/>
            <person name="Hauser L."/>
            <person name="Kyrpides N."/>
            <person name="Mikhailova N."/>
            <person name="Hersman L."/>
            <person name="Dubois J."/>
            <person name="Maurice P."/>
            <person name="Richardson P."/>
        </authorList>
    </citation>
    <scope>NUCLEOTIDE SEQUENCE [LARGE SCALE GENOMIC DNA]</scope>
    <source>
        <strain evidence="5">Ymp</strain>
    </source>
</reference>
<organism evidence="5">
    <name type="scientific">Ectopseudomonas mendocina (strain ymp)</name>
    <name type="common">Pseudomonas mendocina</name>
    <dbReference type="NCBI Taxonomy" id="399739"/>
    <lineage>
        <taxon>Bacteria</taxon>
        <taxon>Pseudomonadati</taxon>
        <taxon>Pseudomonadota</taxon>
        <taxon>Gammaproteobacteria</taxon>
        <taxon>Pseudomonadales</taxon>
        <taxon>Pseudomonadaceae</taxon>
        <taxon>Ectopseudomonas</taxon>
    </lineage>
</organism>
<dbReference type="AlphaFoldDB" id="A4XPH8"/>
<dbReference type="GO" id="GO:0018578">
    <property type="term" value="F:protocatechuate 3,4-dioxygenase activity"/>
    <property type="evidence" value="ECO:0007669"/>
    <property type="project" value="InterPro"/>
</dbReference>
<dbReference type="InterPro" id="IPR015889">
    <property type="entry name" value="Intradiol_dOase_core"/>
</dbReference>
<dbReference type="PANTHER" id="PTHR33711:SF9">
    <property type="entry name" value="PROTOCATECHUATE 3,4-DIOXYGENASE ALPHA CHAIN"/>
    <property type="match status" value="1"/>
</dbReference>
<dbReference type="InterPro" id="IPR039387">
    <property type="entry name" value="3_4-PCD"/>
</dbReference>
<dbReference type="GO" id="GO:0008199">
    <property type="term" value="F:ferric iron binding"/>
    <property type="evidence" value="ECO:0007669"/>
    <property type="project" value="InterPro"/>
</dbReference>
<dbReference type="SUPFAM" id="SSF49482">
    <property type="entry name" value="Aromatic compound dioxygenase"/>
    <property type="match status" value="1"/>
</dbReference>
<gene>
    <name evidence="5" type="ordered locus">Pmen_0474</name>
</gene>
<dbReference type="PANTHER" id="PTHR33711">
    <property type="entry name" value="DIOXYGENASE, PUTATIVE (AFU_ORTHOLOGUE AFUA_2G02910)-RELATED"/>
    <property type="match status" value="1"/>
</dbReference>
<dbReference type="STRING" id="399739.Pmen_0474"/>
<comment type="similarity">
    <text evidence="1">Belongs to the intradiol ring-cleavage dioxygenase family.</text>
</comment>
<dbReference type="PROSITE" id="PS00083">
    <property type="entry name" value="INTRADIOL_DIOXYGENAS"/>
    <property type="match status" value="1"/>
</dbReference>
<protein>
    <submittedName>
        <fullName evidence="5">Intradiol ring-cleavage dioxygenase</fullName>
    </submittedName>
</protein>
<dbReference type="EMBL" id="CP000680">
    <property type="protein sequence ID" value="ABP83244.1"/>
    <property type="molecule type" value="Genomic_DNA"/>
</dbReference>
<dbReference type="eggNOG" id="COG3485">
    <property type="taxonomic scope" value="Bacteria"/>
</dbReference>
<evidence type="ECO:0000259" key="4">
    <source>
        <dbReference type="PROSITE" id="PS00083"/>
    </source>
</evidence>
<accession>A4XPH8</accession>
<proteinExistence type="inferred from homology"/>
<evidence type="ECO:0000256" key="1">
    <source>
        <dbReference type="ARBA" id="ARBA00007825"/>
    </source>
</evidence>
<evidence type="ECO:0000256" key="2">
    <source>
        <dbReference type="ARBA" id="ARBA00022964"/>
    </source>
</evidence>
<keyword evidence="2 5" id="KW-0223">Dioxygenase</keyword>
<dbReference type="InterPro" id="IPR050770">
    <property type="entry name" value="Intradiol_RC_Dioxygenase"/>
</dbReference>
<name>A4XPH8_ECTM1</name>